<dbReference type="EMBL" id="HG994372">
    <property type="protein sequence ID" value="CAF2112784.1"/>
    <property type="molecule type" value="Genomic_DNA"/>
</dbReference>
<accession>A0A816UJP6</accession>
<dbReference type="PANTHER" id="PTHR46236:SF33">
    <property type="entry name" value="MEPRIN AND TRAF-LIKE DOMAIN-CONTAINING PROTEIN-RELATED"/>
    <property type="match status" value="1"/>
</dbReference>
<feature type="domain" description="MATH" evidence="2">
    <location>
        <begin position="1"/>
        <end position="78"/>
    </location>
</feature>
<dbReference type="SUPFAM" id="SSF49599">
    <property type="entry name" value="TRAF domain-like"/>
    <property type="match status" value="2"/>
</dbReference>
<gene>
    <name evidence="3" type="ORF">DARMORV10_C08P33810.1</name>
</gene>
<evidence type="ECO:0000259" key="2">
    <source>
        <dbReference type="PROSITE" id="PS50144"/>
    </source>
</evidence>
<name>A0A816UJP6_BRANA</name>
<dbReference type="PANTHER" id="PTHR46236">
    <property type="entry name" value="TRAF-LIKE SUPERFAMILY PROTEIN"/>
    <property type="match status" value="1"/>
</dbReference>
<dbReference type="PROSITE" id="PS50144">
    <property type="entry name" value="MATH"/>
    <property type="match status" value="2"/>
</dbReference>
<sequence>MLIAYNPSLLPGRTRHFSYHLTVVNQLSENLSLIQEGPHWFDSETMEWGSVSFPGFPSLRNKDGGTLVNDEVKILAEVDVLESIDKLYIPKKLEKTTIPQRTFSNKVNGFQVNGFQVLPSQVETVRSIFERHPNIAVGFHSKNQHLRKACMNSLLCLIETMCQSLQELSSEDLVQADVALTYLKDSGFKLDWLEMKLDQVKVNKEKEMTCLAILQETEENLLNLKQKCSEVKAELAETKTPLNSLSLCGFLDPQVTMSREHKRIMLLLQRAADKLNLAVHNIAESEKYFLDSAAEYGNKASNLESSGRDVSWYLQMKERCQEAAKEYTNTRHVALRVVLRHFVFCLLSPRFHNYYCSFVLNSTYHITSMENLNKRKFAWLIKNFSSLPSDKLYSAPVLISGFYWDVFTYPKGYKGGDSLVVSLAVTDGQSLPSGWARYVKFRLTIVNQLSHELSIHRETGIWFDQKAPGWGLSGMLPFAKLHDKDGGFLVNDELKIVAELESLEVIGMLDESKDLLDKTSSSVRESIDANGFQVLPSQVEAVRGMFERHPDIALEFRAKNQHLRTACMNFLLSLSEMLPKSLEEFSNEDLMEADIALTYLKDVGFKVDWLEKSLDQVKRT</sequence>
<dbReference type="InterPro" id="IPR050804">
    <property type="entry name" value="MCC"/>
</dbReference>
<dbReference type="InterPro" id="IPR008974">
    <property type="entry name" value="TRAF-like"/>
</dbReference>
<dbReference type="AlphaFoldDB" id="A0A816UJP6"/>
<protein>
    <submittedName>
        <fullName evidence="3">(rape) hypothetical protein</fullName>
    </submittedName>
</protein>
<evidence type="ECO:0000256" key="1">
    <source>
        <dbReference type="ARBA" id="ARBA00023054"/>
    </source>
</evidence>
<dbReference type="InterPro" id="IPR002083">
    <property type="entry name" value="MATH/TRAF_dom"/>
</dbReference>
<dbReference type="Proteomes" id="UP001295469">
    <property type="component" value="Chromosome C08"/>
</dbReference>
<dbReference type="Pfam" id="PF22486">
    <property type="entry name" value="MATH_2"/>
    <property type="match status" value="1"/>
</dbReference>
<keyword evidence="1" id="KW-0175">Coiled coil</keyword>
<evidence type="ECO:0000313" key="3">
    <source>
        <dbReference type="EMBL" id="CAF2112784.1"/>
    </source>
</evidence>
<dbReference type="SMART" id="SM00061">
    <property type="entry name" value="MATH"/>
    <property type="match status" value="1"/>
</dbReference>
<organism evidence="3">
    <name type="scientific">Brassica napus</name>
    <name type="common">Rape</name>
    <dbReference type="NCBI Taxonomy" id="3708"/>
    <lineage>
        <taxon>Eukaryota</taxon>
        <taxon>Viridiplantae</taxon>
        <taxon>Streptophyta</taxon>
        <taxon>Embryophyta</taxon>
        <taxon>Tracheophyta</taxon>
        <taxon>Spermatophyta</taxon>
        <taxon>Magnoliopsida</taxon>
        <taxon>eudicotyledons</taxon>
        <taxon>Gunneridae</taxon>
        <taxon>Pentapetalae</taxon>
        <taxon>rosids</taxon>
        <taxon>malvids</taxon>
        <taxon>Brassicales</taxon>
        <taxon>Brassicaceae</taxon>
        <taxon>Brassiceae</taxon>
        <taxon>Brassica</taxon>
    </lineage>
</organism>
<reference evidence="3" key="1">
    <citation type="submission" date="2021-01" db="EMBL/GenBank/DDBJ databases">
        <authorList>
            <consortium name="Genoscope - CEA"/>
            <person name="William W."/>
        </authorList>
    </citation>
    <scope>NUCLEOTIDE SEQUENCE</scope>
</reference>
<proteinExistence type="predicted"/>
<dbReference type="CDD" id="cd00121">
    <property type="entry name" value="MATH"/>
    <property type="match status" value="2"/>
</dbReference>
<feature type="domain" description="MATH" evidence="2">
    <location>
        <begin position="374"/>
        <end position="500"/>
    </location>
</feature>
<dbReference type="Gene3D" id="2.60.210.10">
    <property type="entry name" value="Apoptosis, Tumor Necrosis Factor Receptor Associated Protein 2, Chain A"/>
    <property type="match status" value="2"/>
</dbReference>